<dbReference type="RefSeq" id="WP_068504333.1">
    <property type="nucleotide sequence ID" value="NZ_LWQU01000190.1"/>
</dbReference>
<dbReference type="Proteomes" id="UP000078543">
    <property type="component" value="Unassembled WGS sequence"/>
</dbReference>
<feature type="transmembrane region" description="Helical" evidence="1">
    <location>
        <begin position="100"/>
        <end position="130"/>
    </location>
</feature>
<keyword evidence="1" id="KW-0812">Transmembrane</keyword>
<protein>
    <submittedName>
        <fullName evidence="2">Uncharacterized protein</fullName>
    </submittedName>
</protein>
<reference evidence="2 3" key="1">
    <citation type="submission" date="2016-04" db="EMBL/GenBank/DDBJ databases">
        <title>Draft genome sequence of freshwater magnetotactic bacteria Magnetospirillum marisnigri SP-1 and Magnetospirillum moscoviense BB-1.</title>
        <authorList>
            <person name="Koziaeva V."/>
            <person name="Dziuba M.V."/>
            <person name="Ivanov T.M."/>
            <person name="Kuznetsov B."/>
            <person name="Grouzdev D.S."/>
        </authorList>
    </citation>
    <scope>NUCLEOTIDE SEQUENCE [LARGE SCALE GENOMIC DNA]</scope>
    <source>
        <strain evidence="2 3">BB-1</strain>
    </source>
</reference>
<comment type="caution">
    <text evidence="2">The sequence shown here is derived from an EMBL/GenBank/DDBJ whole genome shotgun (WGS) entry which is preliminary data.</text>
</comment>
<dbReference type="STRING" id="1437059.A6A05_17200"/>
<evidence type="ECO:0000313" key="2">
    <source>
        <dbReference type="EMBL" id="OAN44961.1"/>
    </source>
</evidence>
<keyword evidence="1" id="KW-1133">Transmembrane helix</keyword>
<sequence length="279" mass="29499">MNRGASVSIASLTDKVLLAGDGWWAEPDIGEWLWVGDYVWRNGDRAGRLAMAAASDIGGARWVVLGDNSPLVNRQLIADPRAAIRILEAATLWPAFLADLLVVGLAAVLVIGTMPVVAVALPVVAAFATVMVDRPSQAWKDFYLGELGFEERNFNNVVADNPGLVDGRRLIRVKVPVSGKVALPGGPASVFMLVDGAAEVGGVRLDRCHRLGSLTTAEGPYLMDAQACRVTGQVRVLIGTEEAAAALAIGEAIIILDTAFLSQKAPLGNAAWLLKEIGR</sequence>
<dbReference type="AlphaFoldDB" id="A0A178M852"/>
<name>A0A178M852_9PROT</name>
<proteinExistence type="predicted"/>
<dbReference type="EMBL" id="LWQU01000190">
    <property type="protein sequence ID" value="OAN44961.1"/>
    <property type="molecule type" value="Genomic_DNA"/>
</dbReference>
<accession>A0A178M852</accession>
<organism evidence="2 3">
    <name type="scientific">Magnetospirillum moscoviense</name>
    <dbReference type="NCBI Taxonomy" id="1437059"/>
    <lineage>
        <taxon>Bacteria</taxon>
        <taxon>Pseudomonadati</taxon>
        <taxon>Pseudomonadota</taxon>
        <taxon>Alphaproteobacteria</taxon>
        <taxon>Rhodospirillales</taxon>
        <taxon>Rhodospirillaceae</taxon>
        <taxon>Magnetospirillum</taxon>
    </lineage>
</organism>
<evidence type="ECO:0000256" key="1">
    <source>
        <dbReference type="SAM" id="Phobius"/>
    </source>
</evidence>
<keyword evidence="3" id="KW-1185">Reference proteome</keyword>
<keyword evidence="1" id="KW-0472">Membrane</keyword>
<evidence type="ECO:0000313" key="3">
    <source>
        <dbReference type="Proteomes" id="UP000078543"/>
    </source>
</evidence>
<gene>
    <name evidence="2" type="ORF">A6A05_17200</name>
</gene>